<dbReference type="GeneID" id="19155742"/>
<dbReference type="HOGENOM" id="CLU_1142475_0_0_1"/>
<dbReference type="OrthoDB" id="9997739at2759"/>
<dbReference type="PROSITE" id="PS50097">
    <property type="entry name" value="BTB"/>
    <property type="match status" value="1"/>
</dbReference>
<dbReference type="AlphaFoldDB" id="W9ZMI1"/>
<feature type="domain" description="BTB" evidence="1">
    <location>
        <begin position="27"/>
        <end position="87"/>
    </location>
</feature>
<dbReference type="Gene3D" id="3.30.710.10">
    <property type="entry name" value="Potassium Channel Kv1.1, Chain A"/>
    <property type="match status" value="1"/>
</dbReference>
<sequence>MADKESHIAEFSEPHSTAYLLFSSPIVILIVGPDKHVLKAHEFVLTPCGYFVNCLRQNKLQGAVTNEILLPDEDPGNIAKILNWLYTLEPERSYVRAFWASLDSCLSLSDKEELLERLIVDYTLAKRYLFREISDAILQCDSFQRLWETGLVIDWKHFQQLQTAGLRDSSLWTSLVSLLAGMILRGQCDLKSSLDERLYQDHDLLQELFFRLSSLQFE</sequence>
<dbReference type="EMBL" id="AMWN01000001">
    <property type="protein sequence ID" value="EXJ95714.1"/>
    <property type="molecule type" value="Genomic_DNA"/>
</dbReference>
<evidence type="ECO:0000313" key="2">
    <source>
        <dbReference type="EMBL" id="EXJ95714.1"/>
    </source>
</evidence>
<protein>
    <recommendedName>
        <fullName evidence="1">BTB domain-containing protein</fullName>
    </recommendedName>
</protein>
<gene>
    <name evidence="2" type="ORF">A1O1_00837</name>
</gene>
<proteinExistence type="predicted"/>
<dbReference type="InterPro" id="IPR011333">
    <property type="entry name" value="SKP1/BTB/POZ_sf"/>
</dbReference>
<dbReference type="RefSeq" id="XP_007719943.1">
    <property type="nucleotide sequence ID" value="XM_007721753.1"/>
</dbReference>
<dbReference type="SUPFAM" id="SSF54695">
    <property type="entry name" value="POZ domain"/>
    <property type="match status" value="1"/>
</dbReference>
<dbReference type="PANTHER" id="PTHR47843">
    <property type="entry name" value="BTB DOMAIN-CONTAINING PROTEIN-RELATED"/>
    <property type="match status" value="1"/>
</dbReference>
<keyword evidence="3" id="KW-1185">Reference proteome</keyword>
<name>W9ZMI1_9EURO</name>
<dbReference type="Proteomes" id="UP000019484">
    <property type="component" value="Unassembled WGS sequence"/>
</dbReference>
<accession>W9ZMI1</accession>
<evidence type="ECO:0000313" key="3">
    <source>
        <dbReference type="Proteomes" id="UP000019484"/>
    </source>
</evidence>
<reference evidence="2 3" key="1">
    <citation type="submission" date="2013-03" db="EMBL/GenBank/DDBJ databases">
        <title>The Genome Sequence of Capronia coronata CBS 617.96.</title>
        <authorList>
            <consortium name="The Broad Institute Genomics Platform"/>
            <person name="Cuomo C."/>
            <person name="de Hoog S."/>
            <person name="Gorbushina A."/>
            <person name="Walker B."/>
            <person name="Young S.K."/>
            <person name="Zeng Q."/>
            <person name="Gargeya S."/>
            <person name="Fitzgerald M."/>
            <person name="Haas B."/>
            <person name="Abouelleil A."/>
            <person name="Allen A.W."/>
            <person name="Alvarado L."/>
            <person name="Arachchi H.M."/>
            <person name="Berlin A.M."/>
            <person name="Chapman S.B."/>
            <person name="Gainer-Dewar J."/>
            <person name="Goldberg J."/>
            <person name="Griggs A."/>
            <person name="Gujja S."/>
            <person name="Hansen M."/>
            <person name="Howarth C."/>
            <person name="Imamovic A."/>
            <person name="Ireland A."/>
            <person name="Larimer J."/>
            <person name="McCowan C."/>
            <person name="Murphy C."/>
            <person name="Pearson M."/>
            <person name="Poon T.W."/>
            <person name="Priest M."/>
            <person name="Roberts A."/>
            <person name="Saif S."/>
            <person name="Shea T."/>
            <person name="Sisk P."/>
            <person name="Sykes S."/>
            <person name="Wortman J."/>
            <person name="Nusbaum C."/>
            <person name="Birren B."/>
        </authorList>
    </citation>
    <scope>NUCLEOTIDE SEQUENCE [LARGE SCALE GENOMIC DNA]</scope>
    <source>
        <strain evidence="2 3">CBS 617.96</strain>
    </source>
</reference>
<dbReference type="InterPro" id="IPR000210">
    <property type="entry name" value="BTB/POZ_dom"/>
</dbReference>
<evidence type="ECO:0000259" key="1">
    <source>
        <dbReference type="PROSITE" id="PS50097"/>
    </source>
</evidence>
<dbReference type="PANTHER" id="PTHR47843:SF2">
    <property type="entry name" value="BTB DOMAIN-CONTAINING PROTEIN"/>
    <property type="match status" value="1"/>
</dbReference>
<organism evidence="2 3">
    <name type="scientific">Capronia coronata CBS 617.96</name>
    <dbReference type="NCBI Taxonomy" id="1182541"/>
    <lineage>
        <taxon>Eukaryota</taxon>
        <taxon>Fungi</taxon>
        <taxon>Dikarya</taxon>
        <taxon>Ascomycota</taxon>
        <taxon>Pezizomycotina</taxon>
        <taxon>Eurotiomycetes</taxon>
        <taxon>Chaetothyriomycetidae</taxon>
        <taxon>Chaetothyriales</taxon>
        <taxon>Herpotrichiellaceae</taxon>
        <taxon>Capronia</taxon>
    </lineage>
</organism>
<comment type="caution">
    <text evidence="2">The sequence shown here is derived from an EMBL/GenBank/DDBJ whole genome shotgun (WGS) entry which is preliminary data.</text>
</comment>